<dbReference type="PANTHER" id="PTHR15032">
    <property type="entry name" value="N-ACYL-PHOSPHATIDYLETHANOLAMINE-HYDROLYZING PHOSPHOLIPASE D"/>
    <property type="match status" value="1"/>
</dbReference>
<feature type="domain" description="Metallo-beta-lactamase" evidence="4">
    <location>
        <begin position="115"/>
        <end position="310"/>
    </location>
</feature>
<dbReference type="Proteomes" id="UP001304650">
    <property type="component" value="Chromosome"/>
</dbReference>
<name>A0AA96LIY3_9BACL</name>
<evidence type="ECO:0000313" key="6">
    <source>
        <dbReference type="Proteomes" id="UP001304650"/>
    </source>
</evidence>
<dbReference type="GO" id="GO:0005737">
    <property type="term" value="C:cytoplasm"/>
    <property type="evidence" value="ECO:0007669"/>
    <property type="project" value="TreeGrafter"/>
</dbReference>
<proteinExistence type="predicted"/>
<dbReference type="SUPFAM" id="SSF56281">
    <property type="entry name" value="Metallo-hydrolase/oxidoreductase"/>
    <property type="match status" value="1"/>
</dbReference>
<dbReference type="PANTHER" id="PTHR15032:SF4">
    <property type="entry name" value="N-ACYL-PHOSPHATIDYLETHANOLAMINE-HYDROLYZING PHOSPHOLIPASE D"/>
    <property type="match status" value="1"/>
</dbReference>
<dbReference type="InterPro" id="IPR001279">
    <property type="entry name" value="Metallo-B-lactamas"/>
</dbReference>
<protein>
    <submittedName>
        <fullName evidence="5">MBL fold metallo-hydrolase</fullName>
    </submittedName>
</protein>
<gene>
    <name evidence="5" type="ORF">MJB10_15560</name>
</gene>
<comment type="catalytic activity">
    <reaction evidence="3">
        <text>3',5'-cyclic UMP + H2O = UMP + H(+)</text>
        <dbReference type="Rhea" id="RHEA:70575"/>
        <dbReference type="ChEBI" id="CHEBI:15377"/>
        <dbReference type="ChEBI" id="CHEBI:15378"/>
        <dbReference type="ChEBI" id="CHEBI:57865"/>
        <dbReference type="ChEBI" id="CHEBI:184387"/>
    </reaction>
    <physiologicalReaction direction="left-to-right" evidence="3">
        <dbReference type="Rhea" id="RHEA:70576"/>
    </physiologicalReaction>
</comment>
<reference evidence="5" key="1">
    <citation type="submission" date="2022-02" db="EMBL/GenBank/DDBJ databases">
        <title>Paenibacillus sp. MBLB1832 Whole Genome Shotgun Sequencing.</title>
        <authorList>
            <person name="Hwang C.Y."/>
            <person name="Cho E.-S."/>
            <person name="Seo M.-J."/>
        </authorList>
    </citation>
    <scope>NUCLEOTIDE SEQUENCE</scope>
    <source>
        <strain evidence="5">MBLB1832</strain>
    </source>
</reference>
<evidence type="ECO:0000256" key="2">
    <source>
        <dbReference type="ARBA" id="ARBA00034301"/>
    </source>
</evidence>
<sequence length="366" mass="41014">MLVTVGIIVGLIVLFLVFMRVYPVFGRKPSKLAASGYMQSPQYKQGKFENPIPAMTNMNFSATLGILRDMLKGSPRRRPADPLPMAAPRFSTSGELTVTWFGHSASLLTIEGKTLLLDPMFGRTPSPFPWFGKPRYSAGLPIELDQLPSIDAVLLSHDHYDHLDYGSIQQIKHKVAKFIVPLGVSSHLIRWGIPADIISEYDWWDELNFQGLQLVCTPANHFSGRSINDRGATLWCSWVIKGERKSVFFSGDSGYAPHFKQIGQKYGPFDLTLMECGQYEERWADIHMMPEETVQAHLDVKGKVMLPIHWGAFTLALHDWNDPVIRAAKVAETLGVEMVVPQIGQTITMQGDSVIPFPNSSWWAEA</sequence>
<dbReference type="InterPro" id="IPR036866">
    <property type="entry name" value="RibonucZ/Hydroxyglut_hydro"/>
</dbReference>
<dbReference type="Pfam" id="PF12706">
    <property type="entry name" value="Lactamase_B_2"/>
    <property type="match status" value="1"/>
</dbReference>
<evidence type="ECO:0000256" key="3">
    <source>
        <dbReference type="ARBA" id="ARBA00048505"/>
    </source>
</evidence>
<organism evidence="5 6">
    <name type="scientific">Paenibacillus roseopurpureus</name>
    <dbReference type="NCBI Taxonomy" id="2918901"/>
    <lineage>
        <taxon>Bacteria</taxon>
        <taxon>Bacillati</taxon>
        <taxon>Bacillota</taxon>
        <taxon>Bacilli</taxon>
        <taxon>Bacillales</taxon>
        <taxon>Paenibacillaceae</taxon>
        <taxon>Paenibacillus</taxon>
    </lineage>
</organism>
<dbReference type="AlphaFoldDB" id="A0AA96LIY3"/>
<accession>A0AA96LIY3</accession>
<evidence type="ECO:0000313" key="5">
    <source>
        <dbReference type="EMBL" id="WNR42540.1"/>
    </source>
</evidence>
<evidence type="ECO:0000259" key="4">
    <source>
        <dbReference type="Pfam" id="PF12706"/>
    </source>
</evidence>
<keyword evidence="6" id="KW-1185">Reference proteome</keyword>
<comment type="function">
    <text evidence="2">Counteracts the endogenous Pycsar antiviral defense system. Phosphodiesterase that enables metal-dependent hydrolysis of host cyclic nucleotide Pycsar defense signals such as cCMP and cUMP.</text>
</comment>
<dbReference type="Gene3D" id="3.60.15.10">
    <property type="entry name" value="Ribonuclease Z/Hydroxyacylglutathione hydrolase-like"/>
    <property type="match status" value="1"/>
</dbReference>
<evidence type="ECO:0000256" key="1">
    <source>
        <dbReference type="ARBA" id="ARBA00034221"/>
    </source>
</evidence>
<dbReference type="KEGG" id="proo:MJB10_15560"/>
<dbReference type="EMBL" id="CP130319">
    <property type="protein sequence ID" value="WNR42540.1"/>
    <property type="molecule type" value="Genomic_DNA"/>
</dbReference>
<dbReference type="RefSeq" id="WP_314796059.1">
    <property type="nucleotide sequence ID" value="NZ_CP130319.1"/>
</dbReference>
<comment type="catalytic activity">
    <reaction evidence="1">
        <text>3',5'-cyclic CMP + H2O = CMP + H(+)</text>
        <dbReference type="Rhea" id="RHEA:72675"/>
        <dbReference type="ChEBI" id="CHEBI:15377"/>
        <dbReference type="ChEBI" id="CHEBI:15378"/>
        <dbReference type="ChEBI" id="CHEBI:58003"/>
        <dbReference type="ChEBI" id="CHEBI:60377"/>
    </reaction>
    <physiologicalReaction direction="left-to-right" evidence="1">
        <dbReference type="Rhea" id="RHEA:72676"/>
    </physiologicalReaction>
</comment>